<proteinExistence type="inferred from homology"/>
<evidence type="ECO:0000256" key="15">
    <source>
        <dbReference type="HAMAP-Rule" id="MF_00012"/>
    </source>
</evidence>
<evidence type="ECO:0000256" key="2">
    <source>
        <dbReference type="ARBA" id="ARBA00006486"/>
    </source>
</evidence>
<dbReference type="InterPro" id="IPR056740">
    <property type="entry name" value="ILV_EDD_C"/>
</dbReference>
<feature type="modified residue" description="N6-carboxylysine" evidence="15">
    <location>
        <position position="118"/>
    </location>
</feature>
<dbReference type="GO" id="GO:0000287">
    <property type="term" value="F:magnesium ion binding"/>
    <property type="evidence" value="ECO:0007669"/>
    <property type="project" value="UniProtKB-UniRule"/>
</dbReference>
<comment type="catalytic activity">
    <reaction evidence="11">
        <text>(2R)-2,3-dihydroxy-3-methylbutanoate = 3-methyl-2-oxobutanoate + H2O</text>
        <dbReference type="Rhea" id="RHEA:24809"/>
        <dbReference type="ChEBI" id="CHEBI:11851"/>
        <dbReference type="ChEBI" id="CHEBI:15377"/>
        <dbReference type="ChEBI" id="CHEBI:49072"/>
        <dbReference type="EC" id="4.2.1.9"/>
    </reaction>
    <physiologicalReaction direction="left-to-right" evidence="11">
        <dbReference type="Rhea" id="RHEA:24810"/>
    </physiologicalReaction>
</comment>
<evidence type="ECO:0000256" key="9">
    <source>
        <dbReference type="ARBA" id="ARBA00023239"/>
    </source>
</evidence>
<accession>A0A4R5FU12</accession>
<comment type="pathway">
    <text evidence="13 15">Amino-acid biosynthesis; L-isoleucine biosynthesis; L-isoleucine from 2-oxobutanoate: step 3/4.</text>
</comment>
<comment type="caution">
    <text evidence="18">The sequence shown here is derived from an EMBL/GenBank/DDBJ whole genome shotgun (WGS) entry which is preliminary data.</text>
</comment>
<comment type="cofactor">
    <cofactor evidence="15">
        <name>[2Fe-2S] cluster</name>
        <dbReference type="ChEBI" id="CHEBI:190135"/>
    </cofactor>
    <text evidence="15">Binds 1 [2Fe-2S] cluster per subunit. This cluster acts as a Lewis acid cofactor.</text>
</comment>
<evidence type="ECO:0000256" key="14">
    <source>
        <dbReference type="ARBA" id="ARBA00029490"/>
    </source>
</evidence>
<dbReference type="GO" id="GO:0009097">
    <property type="term" value="P:isoleucine biosynthetic process"/>
    <property type="evidence" value="ECO:0007669"/>
    <property type="project" value="UniProtKB-UniRule"/>
</dbReference>
<dbReference type="UniPathway" id="UPA00047">
    <property type="reaction ID" value="UER00057"/>
</dbReference>
<feature type="domain" description="Dihydroxy-acid/6-phosphogluconate dehydratase C-terminal" evidence="17">
    <location>
        <begin position="357"/>
        <end position="546"/>
    </location>
</feature>
<dbReference type="Pfam" id="PF24877">
    <property type="entry name" value="ILV_EDD_C"/>
    <property type="match status" value="1"/>
</dbReference>
<keyword evidence="4 15" id="KW-0001">2Fe-2S</keyword>
<dbReference type="PROSITE" id="PS00887">
    <property type="entry name" value="ILVD_EDD_2"/>
    <property type="match status" value="1"/>
</dbReference>
<dbReference type="Pfam" id="PF00920">
    <property type="entry name" value="ILVD_EDD_N"/>
    <property type="match status" value="1"/>
</dbReference>
<sequence>MTIADDPDRAPARSHLYAMGLSDEDMRRPVVGIASTWTGTMPCNLNHRELAAHVADGVRAAGGLPMEFNTIAVSDNLTMHTPGMRTSLISREVIADSIELMGRAHSFDALVAIVGCDKTVPAAIMALARLDVPAVVLYSGSMLPGRWRGRDVTIQDMWEALGERAVGRLDQSELDDLARHACPGAGTCAAQYTANTMGSVADFLGLAPFGIGDIPAVAPEKDAAARQAGRIAMEALARDARPSRILTEDALYNAIVSVAAMGGSTNAVLHLLAIAREAGLPLGIDTIGEVCRQVPIITGLKPSGGPHTAVDLWRAGGTSLVVRRLLEAGLLRKNVALVDGRTLADVAAQAEESPGQQVVADAGQPFKARGALAILRGSLAPDGCVLKLGGKDDFRHEGPARVFDSEDACIAAIEAGLIVPGDVIVVRYEGPAGGPGMREMLSITGPLVGRGLGTSVALVTDGRFSGVSHGRVIGHVAPEAYHGGPIALVRDGDPIVVDSAASTLDLLVPEAELERRRAAWRRPEREVERGVLTKYVATVRSASDGAVTA</sequence>
<protein>
    <recommendedName>
        <fullName evidence="14 15">Dihydroxy-acid dehydratase</fullName>
        <shortName evidence="15">DAD</shortName>
        <ecNumber evidence="14 15">4.2.1.9</ecNumber>
    </recommendedName>
</protein>
<comment type="pathway">
    <text evidence="12 15">Amino-acid biosynthesis; L-valine biosynthesis; L-valine from pyruvate: step 3/4.</text>
</comment>
<keyword evidence="7 15" id="KW-0408">Iron</keyword>
<evidence type="ECO:0000256" key="13">
    <source>
        <dbReference type="ARBA" id="ARBA00029437"/>
    </source>
</evidence>
<organism evidence="18 19">
    <name type="scientific">Nonomuraea mesophila</name>
    <dbReference type="NCBI Taxonomy" id="2530382"/>
    <lineage>
        <taxon>Bacteria</taxon>
        <taxon>Bacillati</taxon>
        <taxon>Actinomycetota</taxon>
        <taxon>Actinomycetes</taxon>
        <taxon>Streptosporangiales</taxon>
        <taxon>Streptosporangiaceae</taxon>
        <taxon>Nonomuraea</taxon>
    </lineage>
</organism>
<evidence type="ECO:0000313" key="19">
    <source>
        <dbReference type="Proteomes" id="UP000295136"/>
    </source>
</evidence>
<feature type="active site" description="Proton acceptor" evidence="15">
    <location>
        <position position="465"/>
    </location>
</feature>
<comment type="similarity">
    <text evidence="2 15">Belongs to the IlvD/Edd family.</text>
</comment>
<feature type="domain" description="Dihydroxy-acid/6-phosphogluconate dehydratase N-terminal" evidence="16">
    <location>
        <begin position="28"/>
        <end position="345"/>
    </location>
</feature>
<dbReference type="InterPro" id="IPR020558">
    <property type="entry name" value="DiOHA_6PGluconate_deHydtase_CS"/>
</dbReference>
<keyword evidence="19" id="KW-1185">Reference proteome</keyword>
<dbReference type="EC" id="4.2.1.9" evidence="14 15"/>
<dbReference type="RefSeq" id="WP_132629184.1">
    <property type="nucleotide sequence ID" value="NZ_SMLD01000014.1"/>
</dbReference>
<evidence type="ECO:0000256" key="6">
    <source>
        <dbReference type="ARBA" id="ARBA00022842"/>
    </source>
</evidence>
<reference evidence="18 19" key="1">
    <citation type="submission" date="2019-03" db="EMBL/GenBank/DDBJ databases">
        <title>Draft genome sequences of novel Actinobacteria.</title>
        <authorList>
            <person name="Sahin N."/>
            <person name="Ay H."/>
            <person name="Saygin H."/>
        </authorList>
    </citation>
    <scope>NUCLEOTIDE SEQUENCE [LARGE SCALE GENOMIC DNA]</scope>
    <source>
        <strain evidence="18 19">6K102</strain>
    </source>
</reference>
<feature type="binding site" evidence="15">
    <location>
        <position position="43"/>
    </location>
    <ligand>
        <name>[2Fe-2S] cluster</name>
        <dbReference type="ChEBI" id="CHEBI:190135"/>
    </ligand>
</feature>
<keyword evidence="5 15" id="KW-0479">Metal-binding</keyword>
<feature type="binding site" evidence="15">
    <location>
        <position position="439"/>
    </location>
    <ligand>
        <name>Mg(2+)</name>
        <dbReference type="ChEBI" id="CHEBI:18420"/>
    </ligand>
</feature>
<feature type="binding site" description="via carbamate group" evidence="15">
    <location>
        <position position="118"/>
    </location>
    <ligand>
        <name>Mg(2+)</name>
        <dbReference type="ChEBI" id="CHEBI:18420"/>
    </ligand>
</feature>
<evidence type="ECO:0000256" key="10">
    <source>
        <dbReference type="ARBA" id="ARBA00023304"/>
    </source>
</evidence>
<dbReference type="Proteomes" id="UP000295136">
    <property type="component" value="Unassembled WGS sequence"/>
</dbReference>
<dbReference type="FunFam" id="3.50.30.80:FF:000001">
    <property type="entry name" value="Dihydroxy-acid dehydratase"/>
    <property type="match status" value="1"/>
</dbReference>
<dbReference type="AlphaFoldDB" id="A0A4R5FU12"/>
<feature type="binding site" evidence="15">
    <location>
        <position position="117"/>
    </location>
    <ligand>
        <name>Mg(2+)</name>
        <dbReference type="ChEBI" id="CHEBI:18420"/>
    </ligand>
</feature>
<comment type="cofactor">
    <cofactor evidence="1 15">
        <name>Mg(2+)</name>
        <dbReference type="ChEBI" id="CHEBI:18420"/>
    </cofactor>
</comment>
<keyword evidence="3 15" id="KW-0028">Amino-acid biosynthesis</keyword>
<keyword evidence="8 15" id="KW-0411">Iron-sulfur</keyword>
<comment type="caution">
    <text evidence="15">Lacks conserved residue(s) required for the propagation of feature annotation.</text>
</comment>
<evidence type="ECO:0000256" key="8">
    <source>
        <dbReference type="ARBA" id="ARBA00023014"/>
    </source>
</evidence>
<evidence type="ECO:0000256" key="7">
    <source>
        <dbReference type="ARBA" id="ARBA00023004"/>
    </source>
</evidence>
<dbReference type="PANTHER" id="PTHR21000:SF5">
    <property type="entry name" value="DIHYDROXY-ACID DEHYDRATASE, MITOCHONDRIAL"/>
    <property type="match status" value="1"/>
</dbReference>
<dbReference type="InterPro" id="IPR037237">
    <property type="entry name" value="IlvD/EDD_N"/>
</dbReference>
<evidence type="ECO:0000256" key="1">
    <source>
        <dbReference type="ARBA" id="ARBA00001946"/>
    </source>
</evidence>
<comment type="subunit">
    <text evidence="15">Homodimer.</text>
</comment>
<dbReference type="InterPro" id="IPR042096">
    <property type="entry name" value="Dihydro-acid_dehy_C"/>
</dbReference>
<dbReference type="GO" id="GO:0051537">
    <property type="term" value="F:2 iron, 2 sulfur cluster binding"/>
    <property type="evidence" value="ECO:0007669"/>
    <property type="project" value="UniProtKB-UniRule"/>
</dbReference>
<dbReference type="Gene3D" id="3.50.30.80">
    <property type="entry name" value="IlvD/EDD C-terminal domain-like"/>
    <property type="match status" value="1"/>
</dbReference>
<dbReference type="InterPro" id="IPR000581">
    <property type="entry name" value="ILV_EDD_N"/>
</dbReference>
<dbReference type="PANTHER" id="PTHR21000">
    <property type="entry name" value="DIHYDROXY-ACID DEHYDRATASE DAD"/>
    <property type="match status" value="1"/>
</dbReference>
<dbReference type="PROSITE" id="PS00886">
    <property type="entry name" value="ILVD_EDD_1"/>
    <property type="match status" value="1"/>
</dbReference>
<keyword evidence="9 15" id="KW-0456">Lyase</keyword>
<dbReference type="NCBIfam" id="NF002068">
    <property type="entry name" value="PRK00911.1"/>
    <property type="match status" value="1"/>
</dbReference>
<comment type="function">
    <text evidence="15">Functions in the biosynthesis of branched-chain amino acids. Catalyzes the dehydration of (2R,3R)-2,3-dihydroxy-3-methylpentanoate (2,3-dihydroxy-3-methylvalerate) into 2-oxo-3-methylpentanoate (2-oxo-3-methylvalerate) and of (2R)-2,3-dihydroxy-3-methylbutanoate (2,3-dihydroxyisovalerate) into 2-oxo-3-methylbutanoate (2-oxoisovalerate), the penultimate precursor to L-isoleucine and L-valine, respectively.</text>
</comment>
<name>A0A4R5FU12_9ACTN</name>
<keyword evidence="6 15" id="KW-0460">Magnesium</keyword>
<evidence type="ECO:0000259" key="16">
    <source>
        <dbReference type="Pfam" id="PF00920"/>
    </source>
</evidence>
<comment type="catalytic activity">
    <reaction evidence="15">
        <text>(2R,3R)-2,3-dihydroxy-3-methylpentanoate = (S)-3-methyl-2-oxopentanoate + H2O</text>
        <dbReference type="Rhea" id="RHEA:27694"/>
        <dbReference type="ChEBI" id="CHEBI:15377"/>
        <dbReference type="ChEBI" id="CHEBI:35146"/>
        <dbReference type="ChEBI" id="CHEBI:49258"/>
        <dbReference type="EC" id="4.2.1.9"/>
    </reaction>
</comment>
<dbReference type="SUPFAM" id="SSF143975">
    <property type="entry name" value="IlvD/EDD N-terminal domain-like"/>
    <property type="match status" value="1"/>
</dbReference>
<dbReference type="SUPFAM" id="SSF52016">
    <property type="entry name" value="LeuD/IlvD-like"/>
    <property type="match status" value="1"/>
</dbReference>
<evidence type="ECO:0000313" key="18">
    <source>
        <dbReference type="EMBL" id="TDE57401.1"/>
    </source>
</evidence>
<feature type="binding site" evidence="15">
    <location>
        <position position="75"/>
    </location>
    <ligand>
        <name>Mg(2+)</name>
        <dbReference type="ChEBI" id="CHEBI:18420"/>
    </ligand>
</feature>
<evidence type="ECO:0000256" key="5">
    <source>
        <dbReference type="ARBA" id="ARBA00022723"/>
    </source>
</evidence>
<dbReference type="InterPro" id="IPR050165">
    <property type="entry name" value="DHAD_IlvD/Edd"/>
</dbReference>
<evidence type="ECO:0000259" key="17">
    <source>
        <dbReference type="Pfam" id="PF24877"/>
    </source>
</evidence>
<evidence type="ECO:0000256" key="11">
    <source>
        <dbReference type="ARBA" id="ARBA00029304"/>
    </source>
</evidence>
<dbReference type="GO" id="GO:0004160">
    <property type="term" value="F:dihydroxy-acid dehydratase activity"/>
    <property type="evidence" value="ECO:0007669"/>
    <property type="project" value="UniProtKB-UniRule"/>
</dbReference>
<dbReference type="GO" id="GO:0009099">
    <property type="term" value="P:L-valine biosynthetic process"/>
    <property type="evidence" value="ECO:0007669"/>
    <property type="project" value="UniProtKB-UniRule"/>
</dbReference>
<dbReference type="HAMAP" id="MF_00012">
    <property type="entry name" value="IlvD"/>
    <property type="match status" value="1"/>
</dbReference>
<dbReference type="NCBIfam" id="TIGR00110">
    <property type="entry name" value="ilvD"/>
    <property type="match status" value="1"/>
</dbReference>
<dbReference type="UniPathway" id="UPA00049">
    <property type="reaction ID" value="UER00061"/>
</dbReference>
<dbReference type="InterPro" id="IPR004404">
    <property type="entry name" value="DihydroxyA_deHydtase"/>
</dbReference>
<evidence type="ECO:0000256" key="3">
    <source>
        <dbReference type="ARBA" id="ARBA00022605"/>
    </source>
</evidence>
<dbReference type="EMBL" id="SMLD01000014">
    <property type="protein sequence ID" value="TDE57401.1"/>
    <property type="molecule type" value="Genomic_DNA"/>
</dbReference>
<evidence type="ECO:0000256" key="12">
    <source>
        <dbReference type="ARBA" id="ARBA00029436"/>
    </source>
</evidence>
<keyword evidence="10 15" id="KW-0100">Branched-chain amino acid biosynthesis</keyword>
<evidence type="ECO:0000256" key="4">
    <source>
        <dbReference type="ARBA" id="ARBA00022714"/>
    </source>
</evidence>
<gene>
    <name evidence="15 18" type="primary">ilvD</name>
    <name evidence="18" type="ORF">E1295_08180</name>
</gene>